<evidence type="ECO:0000313" key="14">
    <source>
        <dbReference type="Proteomes" id="UP001214530"/>
    </source>
</evidence>
<evidence type="ECO:0000256" key="7">
    <source>
        <dbReference type="ARBA" id="ARBA00023237"/>
    </source>
</evidence>
<sequence length="1092" mass="122438">MNKIFTRISTILLTLLFMWSGSYAQTITAVRGKVTDSKDKQSIIGASVVEIDKDRRTVNGVVTDIDGNFVLRISNPNNKIMVSFIGYVTQKEISINGRAVINVQLVPSTNSLDDVTVVARRKTNNGTGMNVDDRDRTTAIVSIDAKVLEEMQAGSIDQALQGRLSGVDIAATSGDPGAGMSIRIRGTSSLNGATEPLIVVDGMPYETAVPEGFNFATADDQGYAQLLNIAPSDIKDISVLKDAAATALWGSRGSNGVLIINTKRGSIGKPQISYTFKGSLSQQPSAIPMLTGDQYSMLIPEEFMNRNGVPLNTQTVKEFQYDPQDLYWYKNYSNNTDWISAISRTGNLQDHNVSISGGGEKARYFASLGYFGQQGTTIGTDLSRITTRINLDYNVSNRLRFRTDFAYTHVSNNQLYSNVRDVAYSKMPNMSIMEYNDYGLLTPNYFSPASNIQGYFYFDDKNAIKGTYNPVAMAMAATNRSLGDRIIPHFNLQFDIVKDLLMATTDVVFDINTQKTSTFLPQIATGRPFTEITVNRATDLDYDVFNVGTKTNLLFTPHLNDKHKFQALMSFQTADNRYVNQNVMNANTASSLFQDPSIPGRTQNDQIKLGSVQTQYRTVAGLVNANYGFLDRYFISGSLRVDGNSRFGENNRFGLFPSISGRYRFSGEHFMERFKFIDDLSFRLSYAQSGNAPKKDYTFYNTYGNFDWSYMGLSGVYTQNMELTNLKWETVHGLNYGLSFALFNSRVVGDVDIYRNRTKDLFLPGLRLATYTGFDAVDMNIGTMDNQGWEFNINTQVVKSKKWRVDFSFNIAQNQNMIREISPLYPTENKAKINENGKFKQFLQINNPFGSFYGFKFQGVYKDKEETVAKDKNGAPILDPNGNKVYMRFNYPGTDYIFQPGDAKYEDINHDGTIDYKDIVYLGNSNPKFTGGFGPSITFNGNIKLSAFFSYRTGYQLINGTKMNTTNMSGYGNQSTAVLRRWRNEGDVTDVPRALYGSGYNWLGSSRYVEDGSYLKWRTITLRYDFDKKILKRFKLNALSIYGTGENLITFTKYLGQDPEVGTKITDAFSIAIDNSMTPPPKVFTIGISTRF</sequence>
<accession>A0AAJ5WAP4</accession>
<dbReference type="InterPro" id="IPR023996">
    <property type="entry name" value="TonB-dep_OMP_SusC/RagA"/>
</dbReference>
<dbReference type="InterPro" id="IPR037066">
    <property type="entry name" value="Plug_dom_sf"/>
</dbReference>
<feature type="domain" description="TonB-dependent receptor plug" evidence="12">
    <location>
        <begin position="134"/>
        <end position="257"/>
    </location>
</feature>
<dbReference type="InterPro" id="IPR012910">
    <property type="entry name" value="Plug_dom"/>
</dbReference>
<dbReference type="InterPro" id="IPR036942">
    <property type="entry name" value="Beta-barrel_TonB_sf"/>
</dbReference>
<evidence type="ECO:0000256" key="10">
    <source>
        <dbReference type="SAM" id="SignalP"/>
    </source>
</evidence>
<comment type="similarity">
    <text evidence="8 9">Belongs to the TonB-dependent receptor family.</text>
</comment>
<comment type="subcellular location">
    <subcellularLocation>
        <location evidence="1 8">Cell outer membrane</location>
        <topology evidence="1 8">Multi-pass membrane protein</topology>
    </subcellularLocation>
</comment>
<keyword evidence="7 8" id="KW-0998">Cell outer membrane</keyword>
<dbReference type="PROSITE" id="PS00018">
    <property type="entry name" value="EF_HAND_1"/>
    <property type="match status" value="1"/>
</dbReference>
<feature type="signal peptide" evidence="10">
    <location>
        <begin position="1"/>
        <end position="24"/>
    </location>
</feature>
<dbReference type="SUPFAM" id="SSF56935">
    <property type="entry name" value="Porins"/>
    <property type="match status" value="1"/>
</dbReference>
<organism evidence="13 14">
    <name type="scientific">Candidatus Pedobacter colombiensis</name>
    <dbReference type="NCBI Taxonomy" id="3121371"/>
    <lineage>
        <taxon>Bacteria</taxon>
        <taxon>Pseudomonadati</taxon>
        <taxon>Bacteroidota</taxon>
        <taxon>Sphingobacteriia</taxon>
        <taxon>Sphingobacteriales</taxon>
        <taxon>Sphingobacteriaceae</taxon>
        <taxon>Pedobacter</taxon>
    </lineage>
</organism>
<dbReference type="Pfam" id="PF07715">
    <property type="entry name" value="Plug"/>
    <property type="match status" value="1"/>
</dbReference>
<dbReference type="InterPro" id="IPR000531">
    <property type="entry name" value="Beta-barrel_TonB"/>
</dbReference>
<dbReference type="InterPro" id="IPR008969">
    <property type="entry name" value="CarboxyPept-like_regulatory"/>
</dbReference>
<feature type="domain" description="TonB-dependent receptor-like beta-barrel" evidence="11">
    <location>
        <begin position="527"/>
        <end position="1036"/>
    </location>
</feature>
<name>A0AAJ5WAP4_9SPHI</name>
<evidence type="ECO:0000256" key="2">
    <source>
        <dbReference type="ARBA" id="ARBA00022448"/>
    </source>
</evidence>
<evidence type="ECO:0000256" key="1">
    <source>
        <dbReference type="ARBA" id="ARBA00004571"/>
    </source>
</evidence>
<gene>
    <name evidence="13" type="ORF">P0Y49_03280</name>
</gene>
<keyword evidence="6 8" id="KW-0472">Membrane</keyword>
<keyword evidence="4 8" id="KW-0812">Transmembrane</keyword>
<dbReference type="NCBIfam" id="TIGR04056">
    <property type="entry name" value="OMP_RagA_SusC"/>
    <property type="match status" value="1"/>
</dbReference>
<reference evidence="13" key="1">
    <citation type="submission" date="2023-03" db="EMBL/GenBank/DDBJ databases">
        <title>Andean soil-derived lignocellulolytic bacterial consortium as a source of novel taxa and putative plastic-active enzymes.</title>
        <authorList>
            <person name="Diaz-Garcia L."/>
            <person name="Chuvochina M."/>
            <person name="Feuerriegel G."/>
            <person name="Bunk B."/>
            <person name="Sproer C."/>
            <person name="Streit W.R."/>
            <person name="Rodriguez L.M."/>
            <person name="Overmann J."/>
            <person name="Jimenez D.J."/>
        </authorList>
    </citation>
    <scope>NUCLEOTIDE SEQUENCE</scope>
    <source>
        <strain evidence="13">MAG 3858</strain>
    </source>
</reference>
<evidence type="ECO:0000313" key="13">
    <source>
        <dbReference type="EMBL" id="WEK20171.1"/>
    </source>
</evidence>
<dbReference type="InterPro" id="IPR039426">
    <property type="entry name" value="TonB-dep_rcpt-like"/>
</dbReference>
<keyword evidence="10" id="KW-0732">Signal</keyword>
<dbReference type="SUPFAM" id="SSF49464">
    <property type="entry name" value="Carboxypeptidase regulatory domain-like"/>
    <property type="match status" value="1"/>
</dbReference>
<evidence type="ECO:0000256" key="3">
    <source>
        <dbReference type="ARBA" id="ARBA00022452"/>
    </source>
</evidence>
<evidence type="ECO:0000256" key="6">
    <source>
        <dbReference type="ARBA" id="ARBA00023136"/>
    </source>
</evidence>
<dbReference type="Gene3D" id="2.60.40.1120">
    <property type="entry name" value="Carboxypeptidase-like, regulatory domain"/>
    <property type="match status" value="1"/>
</dbReference>
<evidence type="ECO:0000256" key="4">
    <source>
        <dbReference type="ARBA" id="ARBA00022692"/>
    </source>
</evidence>
<dbReference type="Pfam" id="PF00593">
    <property type="entry name" value="TonB_dep_Rec_b-barrel"/>
    <property type="match status" value="1"/>
</dbReference>
<keyword evidence="3 8" id="KW-1134">Transmembrane beta strand</keyword>
<keyword evidence="5 9" id="KW-0798">TonB box</keyword>
<dbReference type="InterPro" id="IPR023997">
    <property type="entry name" value="TonB-dep_OMP_SusC/RagA_CS"/>
</dbReference>
<dbReference type="Proteomes" id="UP001214530">
    <property type="component" value="Chromosome"/>
</dbReference>
<evidence type="ECO:0000259" key="12">
    <source>
        <dbReference type="Pfam" id="PF07715"/>
    </source>
</evidence>
<dbReference type="AlphaFoldDB" id="A0AAJ5WAP4"/>
<evidence type="ECO:0000259" key="11">
    <source>
        <dbReference type="Pfam" id="PF00593"/>
    </source>
</evidence>
<dbReference type="InterPro" id="IPR018247">
    <property type="entry name" value="EF_Hand_1_Ca_BS"/>
</dbReference>
<dbReference type="GO" id="GO:0009279">
    <property type="term" value="C:cell outer membrane"/>
    <property type="evidence" value="ECO:0007669"/>
    <property type="project" value="UniProtKB-SubCell"/>
</dbReference>
<dbReference type="EMBL" id="CP119313">
    <property type="protein sequence ID" value="WEK20171.1"/>
    <property type="molecule type" value="Genomic_DNA"/>
</dbReference>
<protein>
    <submittedName>
        <fullName evidence="13">SusC/RagA family TonB-linked outer membrane protein</fullName>
    </submittedName>
</protein>
<dbReference type="Gene3D" id="2.170.130.10">
    <property type="entry name" value="TonB-dependent receptor, plug domain"/>
    <property type="match status" value="1"/>
</dbReference>
<dbReference type="NCBIfam" id="TIGR04057">
    <property type="entry name" value="SusC_RagA_signa"/>
    <property type="match status" value="1"/>
</dbReference>
<dbReference type="PROSITE" id="PS52016">
    <property type="entry name" value="TONB_DEPENDENT_REC_3"/>
    <property type="match status" value="1"/>
</dbReference>
<evidence type="ECO:0000256" key="9">
    <source>
        <dbReference type="RuleBase" id="RU003357"/>
    </source>
</evidence>
<dbReference type="Gene3D" id="2.40.170.20">
    <property type="entry name" value="TonB-dependent receptor, beta-barrel domain"/>
    <property type="match status" value="1"/>
</dbReference>
<feature type="chain" id="PRO_5042475710" evidence="10">
    <location>
        <begin position="25"/>
        <end position="1092"/>
    </location>
</feature>
<dbReference type="Pfam" id="PF13715">
    <property type="entry name" value="CarbopepD_reg_2"/>
    <property type="match status" value="1"/>
</dbReference>
<evidence type="ECO:0000256" key="8">
    <source>
        <dbReference type="PROSITE-ProRule" id="PRU01360"/>
    </source>
</evidence>
<proteinExistence type="inferred from homology"/>
<evidence type="ECO:0000256" key="5">
    <source>
        <dbReference type="ARBA" id="ARBA00023077"/>
    </source>
</evidence>
<keyword evidence="2 8" id="KW-0813">Transport</keyword>